<dbReference type="InParanoid" id="A0A1X7UQA7"/>
<proteinExistence type="predicted"/>
<sequence length="74" mass="8534">MMIYEINDTTFLMKSIQSPNPAFDISEYVSLSISSTRSHNRKLSHKIPGLWNKLVDVEIFLTALFQLLIKDDMS</sequence>
<organism evidence="1">
    <name type="scientific">Amphimedon queenslandica</name>
    <name type="common">Sponge</name>
    <dbReference type="NCBI Taxonomy" id="400682"/>
    <lineage>
        <taxon>Eukaryota</taxon>
        <taxon>Metazoa</taxon>
        <taxon>Porifera</taxon>
        <taxon>Demospongiae</taxon>
        <taxon>Heteroscleromorpha</taxon>
        <taxon>Haplosclerida</taxon>
        <taxon>Niphatidae</taxon>
        <taxon>Amphimedon</taxon>
    </lineage>
</organism>
<accession>A0A1X7UQA7</accession>
<dbReference type="AlphaFoldDB" id="A0A1X7UQA7"/>
<evidence type="ECO:0000313" key="1">
    <source>
        <dbReference type="EnsemblMetazoa" id="Aqu2.1.29592_001"/>
    </source>
</evidence>
<reference evidence="1" key="1">
    <citation type="submission" date="2017-05" db="UniProtKB">
        <authorList>
            <consortium name="EnsemblMetazoa"/>
        </authorList>
    </citation>
    <scope>IDENTIFICATION</scope>
</reference>
<name>A0A1X7UQA7_AMPQE</name>
<dbReference type="EnsemblMetazoa" id="Aqu2.1.29592_001">
    <property type="protein sequence ID" value="Aqu2.1.29592_001"/>
    <property type="gene ID" value="Aqu2.1.29592"/>
</dbReference>
<protein>
    <submittedName>
        <fullName evidence="1">Uncharacterized protein</fullName>
    </submittedName>
</protein>